<accession>A0ABP1GIY3</accession>
<reference evidence="1 2" key="1">
    <citation type="submission" date="2024-07" db="EMBL/GenBank/DDBJ databases">
        <authorList>
            <person name="Akdeniz Z."/>
        </authorList>
    </citation>
    <scope>NUCLEOTIDE SEQUENCE [LARGE SCALE GENOMIC DNA]</scope>
</reference>
<organism evidence="1 2">
    <name type="scientific">Hexamita inflata</name>
    <dbReference type="NCBI Taxonomy" id="28002"/>
    <lineage>
        <taxon>Eukaryota</taxon>
        <taxon>Metamonada</taxon>
        <taxon>Diplomonadida</taxon>
        <taxon>Hexamitidae</taxon>
        <taxon>Hexamitinae</taxon>
        <taxon>Hexamita</taxon>
    </lineage>
</organism>
<gene>
    <name evidence="1" type="ORF">HINF_LOCUS1121</name>
</gene>
<name>A0ABP1GIY3_9EUKA</name>
<keyword evidence="2" id="KW-1185">Reference proteome</keyword>
<evidence type="ECO:0000313" key="2">
    <source>
        <dbReference type="Proteomes" id="UP001642409"/>
    </source>
</evidence>
<dbReference type="Proteomes" id="UP001642409">
    <property type="component" value="Unassembled WGS sequence"/>
</dbReference>
<protein>
    <submittedName>
        <fullName evidence="1">Hypothetical_protein</fullName>
    </submittedName>
</protein>
<proteinExistence type="predicted"/>
<comment type="caution">
    <text evidence="1">The sequence shown here is derived from an EMBL/GenBank/DDBJ whole genome shotgun (WGS) entry which is preliminary data.</text>
</comment>
<sequence>MSKAFLHKPQITSVMVIFFSDQHISFLSLDQYGFICSLKKVLWVCKIRSCVLLLKRAQYVEECYPLHISQSNQSLFLIPIQKELALLKGSPRLFARYLWQREVQGLIRLGPEDVEFSD</sequence>
<evidence type="ECO:0000313" key="1">
    <source>
        <dbReference type="EMBL" id="CAL5971181.1"/>
    </source>
</evidence>
<dbReference type="EMBL" id="CAXDID020000002">
    <property type="protein sequence ID" value="CAL5971181.1"/>
    <property type="molecule type" value="Genomic_DNA"/>
</dbReference>